<dbReference type="EMBL" id="CAJNOK010013529">
    <property type="protein sequence ID" value="CAF1186140.1"/>
    <property type="molecule type" value="Genomic_DNA"/>
</dbReference>
<evidence type="ECO:0000313" key="3">
    <source>
        <dbReference type="Proteomes" id="UP000677228"/>
    </source>
</evidence>
<sequence length="146" mass="16676">FLIRYPEQDLFKSRMTLASLVVLAFMVQHSIGKSIISEFTFYGSTFWMRKDNDMLILSQRDIDSLAEVRETTGSIQSIESISDPDIANGTEKIRFQNVKTINSSDKYSMIIIDDLRNQQNIATADLMKDEAITIKPGLRNSDNVWC</sequence>
<proteinExistence type="predicted"/>
<dbReference type="AlphaFoldDB" id="A0A8S2ECA4"/>
<organism evidence="1 3">
    <name type="scientific">Didymodactylos carnosus</name>
    <dbReference type="NCBI Taxonomy" id="1234261"/>
    <lineage>
        <taxon>Eukaryota</taxon>
        <taxon>Metazoa</taxon>
        <taxon>Spiralia</taxon>
        <taxon>Gnathifera</taxon>
        <taxon>Rotifera</taxon>
        <taxon>Eurotatoria</taxon>
        <taxon>Bdelloidea</taxon>
        <taxon>Philodinida</taxon>
        <taxon>Philodinidae</taxon>
        <taxon>Didymodactylos</taxon>
    </lineage>
</organism>
<comment type="caution">
    <text evidence="1">The sequence shown here is derived from an EMBL/GenBank/DDBJ whole genome shotgun (WGS) entry which is preliminary data.</text>
</comment>
<protein>
    <submittedName>
        <fullName evidence="1">Uncharacterized protein</fullName>
    </submittedName>
</protein>
<evidence type="ECO:0000313" key="1">
    <source>
        <dbReference type="EMBL" id="CAF1186140.1"/>
    </source>
</evidence>
<dbReference type="Proteomes" id="UP000682733">
    <property type="component" value="Unassembled WGS sequence"/>
</dbReference>
<dbReference type="Proteomes" id="UP000677228">
    <property type="component" value="Unassembled WGS sequence"/>
</dbReference>
<reference evidence="1" key="1">
    <citation type="submission" date="2021-02" db="EMBL/GenBank/DDBJ databases">
        <authorList>
            <person name="Nowell W R."/>
        </authorList>
    </citation>
    <scope>NUCLEOTIDE SEQUENCE</scope>
</reference>
<accession>A0A8S2ECA4</accession>
<evidence type="ECO:0000313" key="2">
    <source>
        <dbReference type="EMBL" id="CAF3997257.1"/>
    </source>
</evidence>
<name>A0A8S2ECA4_9BILA</name>
<feature type="non-terminal residue" evidence="1">
    <location>
        <position position="1"/>
    </location>
</feature>
<dbReference type="EMBL" id="CAJOBA010035057">
    <property type="protein sequence ID" value="CAF3997257.1"/>
    <property type="molecule type" value="Genomic_DNA"/>
</dbReference>
<gene>
    <name evidence="1" type="ORF">OVA965_LOCUS23305</name>
    <name evidence="2" type="ORF">TMI583_LOCUS24022</name>
</gene>